<evidence type="ECO:0000313" key="3">
    <source>
        <dbReference type="Proteomes" id="UP000481858"/>
    </source>
</evidence>
<feature type="compositionally biased region" description="Polar residues" evidence="1">
    <location>
        <begin position="237"/>
        <end position="249"/>
    </location>
</feature>
<feature type="compositionally biased region" description="Polar residues" evidence="1">
    <location>
        <begin position="119"/>
        <end position="133"/>
    </location>
</feature>
<keyword evidence="3" id="KW-1185">Reference proteome</keyword>
<feature type="compositionally biased region" description="Polar residues" evidence="1">
    <location>
        <begin position="156"/>
        <end position="166"/>
    </location>
</feature>
<reference evidence="2 3" key="1">
    <citation type="submission" date="2019-12" db="EMBL/GenBank/DDBJ databases">
        <title>Draft genome sequence of the ascomycete Xylaria multiplex DSM 110363.</title>
        <authorList>
            <person name="Buettner E."/>
            <person name="Kellner H."/>
        </authorList>
    </citation>
    <scope>NUCLEOTIDE SEQUENCE [LARGE SCALE GENOMIC DNA]</scope>
    <source>
        <strain evidence="2 3">DSM 110363</strain>
    </source>
</reference>
<feature type="compositionally biased region" description="Polar residues" evidence="1">
    <location>
        <begin position="40"/>
        <end position="52"/>
    </location>
</feature>
<feature type="region of interest" description="Disordered" evidence="1">
    <location>
        <begin position="1"/>
        <end position="136"/>
    </location>
</feature>
<dbReference type="InParanoid" id="A0A7C8N7H5"/>
<gene>
    <name evidence="2" type="ORF">GQX73_g3255</name>
</gene>
<evidence type="ECO:0000256" key="1">
    <source>
        <dbReference type="SAM" id="MobiDB-lite"/>
    </source>
</evidence>
<dbReference type="InterPro" id="IPR016181">
    <property type="entry name" value="Acyl_CoA_acyltransferase"/>
</dbReference>
<dbReference type="EMBL" id="WUBL01000025">
    <property type="protein sequence ID" value="KAF2970256.1"/>
    <property type="molecule type" value="Genomic_DNA"/>
</dbReference>
<protein>
    <submittedName>
        <fullName evidence="2">Uncharacterized protein</fullName>
    </submittedName>
</protein>
<dbReference type="SUPFAM" id="SSF55729">
    <property type="entry name" value="Acyl-CoA N-acyltransferases (Nat)"/>
    <property type="match status" value="1"/>
</dbReference>
<comment type="caution">
    <text evidence="2">The sequence shown here is derived from an EMBL/GenBank/DDBJ whole genome shotgun (WGS) entry which is preliminary data.</text>
</comment>
<dbReference type="Proteomes" id="UP000481858">
    <property type="component" value="Unassembled WGS sequence"/>
</dbReference>
<dbReference type="AlphaFoldDB" id="A0A7C8N7H5"/>
<accession>A0A7C8N7H5</accession>
<feature type="region of interest" description="Disordered" evidence="1">
    <location>
        <begin position="154"/>
        <end position="256"/>
    </location>
</feature>
<sequence length="828" mass="91451">MLSSAEFQKYVKGMNQQPLDKKPGPKGSGALLPHQRLGPIQSTALQSLNTGNEQEEFDRVRRGVLATQPHASVNNEPLPNKAPPSKCSKELDGPQRFALTSDHQAKISTPKSITDPHQRQNSASIKQARQCESPQKIVVTKTTPRVSNGLAKSRWADTNYNGTPTKRTGRSPVIFSTPAEQRQPTTVHKGDGTPLDQKTDGSVCLASDGKRVSQNGNETAVPSFGPDAPTERRRYTDTLSPRKSNTAQNDGRDRPAYVGNRIWESGVQLVTAGESTLSTKKCTTPTNQAGVLRTRDETFVNPIPDPRGKWPSVSSAADGICQSTLSQGIGLAIRPRKGSSDRVSSPIGQGEPVPQHITDFIETWIRGAHVVETYFLSQGIDYHEDRDVDTEKGVLMEKAIEYPETRRSEELVSRDQLEMTSTLSMKTYAATIARRDPQKKAQRKAEKKARAAAAAAAEINASVEEPPNLNEVQIPCHLRPAVESDMEAITAIYNQEIANGYKVMDTKPVRQDDFQSIYNQCLTEKMPFIVAVKGWYGEIDISQEIIGFSLVTAVSRGIAGSYETLSRCGGKLLVIVKPECRRKKIGTALIDILVTNCTGWYISKGGYRFENYTHNWISTGFGSSPRKWWYLEMDVMIRSGEDEEKTRKGNEFQWIWNFLEAKFDLILKHYDEKCFCDPFGMWTDQQQAPATLQSEEDAQEVEISFYHPHYTMKSSIVITYITVLAASANATVFLGIRTGADGSQSQVAWTNGTPEVCAGAKIVVNSNSNPCGIEFTVDDGNGPFEFVGCGGNGLTLFRDGVFNSNCAYQKRVINCPDGANIEQDWSCF</sequence>
<proteinExistence type="predicted"/>
<organism evidence="2 3">
    <name type="scientific">Xylaria multiplex</name>
    <dbReference type="NCBI Taxonomy" id="323545"/>
    <lineage>
        <taxon>Eukaryota</taxon>
        <taxon>Fungi</taxon>
        <taxon>Dikarya</taxon>
        <taxon>Ascomycota</taxon>
        <taxon>Pezizomycotina</taxon>
        <taxon>Sordariomycetes</taxon>
        <taxon>Xylariomycetidae</taxon>
        <taxon>Xylariales</taxon>
        <taxon>Xylariaceae</taxon>
        <taxon>Xylaria</taxon>
    </lineage>
</organism>
<evidence type="ECO:0000313" key="2">
    <source>
        <dbReference type="EMBL" id="KAF2970256.1"/>
    </source>
</evidence>
<dbReference type="Gene3D" id="3.40.630.30">
    <property type="match status" value="1"/>
</dbReference>
<dbReference type="OrthoDB" id="2129362at2759"/>
<name>A0A7C8N7H5_9PEZI</name>